<evidence type="ECO:0000256" key="1">
    <source>
        <dbReference type="ARBA" id="ARBA00007265"/>
    </source>
</evidence>
<proteinExistence type="inferred from homology"/>
<evidence type="ECO:0000256" key="3">
    <source>
        <dbReference type="ARBA" id="ARBA00022884"/>
    </source>
</evidence>
<dbReference type="SUPFAM" id="SSF81301">
    <property type="entry name" value="Nucleotidyltransferase"/>
    <property type="match status" value="1"/>
</dbReference>
<evidence type="ECO:0000313" key="7">
    <source>
        <dbReference type="EMBL" id="KAK3053551.1"/>
    </source>
</evidence>
<dbReference type="GO" id="GO:0004810">
    <property type="term" value="F:CCA tRNA nucleotidyltransferase activity"/>
    <property type="evidence" value="ECO:0007669"/>
    <property type="project" value="UniProtKB-EC"/>
</dbReference>
<dbReference type="GO" id="GO:0003723">
    <property type="term" value="F:RNA binding"/>
    <property type="evidence" value="ECO:0007669"/>
    <property type="project" value="UniProtKB-KW"/>
</dbReference>
<dbReference type="CDD" id="cd05398">
    <property type="entry name" value="NT_ClassII-CCAase"/>
    <property type="match status" value="1"/>
</dbReference>
<dbReference type="FunFam" id="3.30.460.10:FF:000019">
    <property type="entry name" value="tRNA nucleotidyltransferase cca2"/>
    <property type="match status" value="1"/>
</dbReference>
<keyword evidence="7" id="KW-0548">Nucleotidyltransferase</keyword>
<evidence type="ECO:0000256" key="5">
    <source>
        <dbReference type="RuleBase" id="RU003953"/>
    </source>
</evidence>
<dbReference type="EMBL" id="JAWDJX010000015">
    <property type="protein sequence ID" value="KAK3053551.1"/>
    <property type="molecule type" value="Genomic_DNA"/>
</dbReference>
<keyword evidence="8" id="KW-1185">Reference proteome</keyword>
<accession>A0AAJ0DNF7</accession>
<comment type="caution">
    <text evidence="7">The sequence shown here is derived from an EMBL/GenBank/DDBJ whole genome shotgun (WGS) entry which is preliminary data.</text>
</comment>
<dbReference type="InterPro" id="IPR018870">
    <property type="entry name" value="Tti2"/>
</dbReference>
<protein>
    <submittedName>
        <fullName evidence="7">CCA tRNA nucleotidyltransferase, mitochondrial</fullName>
        <ecNumber evidence="7">2.7.7.72</ecNumber>
    </submittedName>
</protein>
<dbReference type="PANTHER" id="PTHR13734:SF5">
    <property type="entry name" value="CCA TRNA NUCLEOTIDYLTRANSFERASE, MITOCHONDRIAL"/>
    <property type="match status" value="1"/>
</dbReference>
<dbReference type="GO" id="GO:0110078">
    <property type="term" value="C:TTT Hsp90 cochaperone complex"/>
    <property type="evidence" value="ECO:0007669"/>
    <property type="project" value="InterPro"/>
</dbReference>
<feature type="domain" description="Poly A polymerase head" evidence="6">
    <location>
        <begin position="67"/>
        <end position="231"/>
    </location>
</feature>
<reference evidence="7" key="1">
    <citation type="submission" date="2023-04" db="EMBL/GenBank/DDBJ databases">
        <title>Black Yeasts Isolated from many extreme environments.</title>
        <authorList>
            <person name="Coleine C."/>
            <person name="Stajich J.E."/>
            <person name="Selbmann L."/>
        </authorList>
    </citation>
    <scope>NUCLEOTIDE SEQUENCE</scope>
    <source>
        <strain evidence="7">CCFEE 5312</strain>
    </source>
</reference>
<keyword evidence="3 5" id="KW-0694">RNA-binding</keyword>
<keyword evidence="2 5" id="KW-0808">Transferase</keyword>
<dbReference type="GO" id="GO:0052927">
    <property type="term" value="F:CC tRNA cytidylyltransferase activity"/>
    <property type="evidence" value="ECO:0007669"/>
    <property type="project" value="TreeGrafter"/>
</dbReference>
<dbReference type="PANTHER" id="PTHR13734">
    <property type="entry name" value="TRNA-NUCLEOTIDYLTRANSFERASE"/>
    <property type="match status" value="1"/>
</dbReference>
<dbReference type="Gene3D" id="3.30.460.10">
    <property type="entry name" value="Beta Polymerase, domain 2"/>
    <property type="match status" value="1"/>
</dbReference>
<dbReference type="Proteomes" id="UP001271007">
    <property type="component" value="Unassembled WGS sequence"/>
</dbReference>
<evidence type="ECO:0000256" key="2">
    <source>
        <dbReference type="ARBA" id="ARBA00022679"/>
    </source>
</evidence>
<evidence type="ECO:0000313" key="8">
    <source>
        <dbReference type="Proteomes" id="UP001271007"/>
    </source>
</evidence>
<comment type="similarity">
    <text evidence="1 5">Belongs to the tRNA nucleotidyltransferase/poly(A) polymerase family.</text>
</comment>
<dbReference type="AlphaFoldDB" id="A0AAJ0DNF7"/>
<dbReference type="GO" id="GO:0001680">
    <property type="term" value="P:tRNA 3'-terminal CCA addition"/>
    <property type="evidence" value="ECO:0007669"/>
    <property type="project" value="UniProtKB-ARBA"/>
</dbReference>
<dbReference type="InterPro" id="IPR002646">
    <property type="entry name" value="PolA_pol_head_dom"/>
</dbReference>
<dbReference type="EC" id="2.7.7.72" evidence="7"/>
<organism evidence="7 8">
    <name type="scientific">Extremus antarcticus</name>
    <dbReference type="NCBI Taxonomy" id="702011"/>
    <lineage>
        <taxon>Eukaryota</taxon>
        <taxon>Fungi</taxon>
        <taxon>Dikarya</taxon>
        <taxon>Ascomycota</taxon>
        <taxon>Pezizomycotina</taxon>
        <taxon>Dothideomycetes</taxon>
        <taxon>Dothideomycetidae</taxon>
        <taxon>Mycosphaerellales</taxon>
        <taxon>Extremaceae</taxon>
        <taxon>Extremus</taxon>
    </lineage>
</organism>
<dbReference type="Pfam" id="PF10521">
    <property type="entry name" value="Tti2"/>
    <property type="match status" value="1"/>
</dbReference>
<evidence type="ECO:0000256" key="4">
    <source>
        <dbReference type="ARBA" id="ARBA00034736"/>
    </source>
</evidence>
<dbReference type="GO" id="GO:0005739">
    <property type="term" value="C:mitochondrion"/>
    <property type="evidence" value="ECO:0007669"/>
    <property type="project" value="UniProtKB-ARBA"/>
</dbReference>
<name>A0AAJ0DNF7_9PEZI</name>
<comment type="similarity">
    <text evidence="4">Belongs to the TTI2 family.</text>
</comment>
<evidence type="ECO:0000259" key="6">
    <source>
        <dbReference type="Pfam" id="PF01743"/>
    </source>
</evidence>
<dbReference type="Pfam" id="PF01743">
    <property type="entry name" value="PolyA_pol"/>
    <property type="match status" value="1"/>
</dbReference>
<gene>
    <name evidence="7" type="primary">CCA1</name>
    <name evidence="7" type="ORF">LTR09_005295</name>
</gene>
<dbReference type="GO" id="GO:0052929">
    <property type="term" value="F:ATP:3'-cytidine-cytidine-tRNA adenylyltransferase activity"/>
    <property type="evidence" value="ECO:0007669"/>
    <property type="project" value="TreeGrafter"/>
</dbReference>
<dbReference type="InterPro" id="IPR043519">
    <property type="entry name" value="NT_sf"/>
</dbReference>
<dbReference type="Gene3D" id="1.10.3090.10">
    <property type="entry name" value="cca-adding enzyme, domain 2"/>
    <property type="match status" value="1"/>
</dbReference>
<dbReference type="SUPFAM" id="SSF81891">
    <property type="entry name" value="Poly A polymerase C-terminal region-like"/>
    <property type="match status" value="1"/>
</dbReference>
<sequence length="964" mass="107183">MSPALIQELGDEEPTAPLQEIKLTPVEATLRQLLLDVANYIDNAPADPNADSQVKLPQDLEKQKIILRFTGGWVRDKLLGVPSHDIDVAINKMTGYQFGLRLKEYLEISGSPEKYGLEGVATTDKQNQKAGTADKSKVVGGLHKIEANPEKSKHLETVTTKILGLDIDLVNLRKETYTDDSRNPAMEFGTPEEDALRRDATVNAMFYNINTQEIEDFTGRGHDDMLAKILRTPLEPYQTFKDDPLRILRLIRFASRLDYEIDVNAKEAMKDAGIKDALRRKISRERVGIELEKALTGNSPRGPFTAMLLINELDLYETIFSDPTVTAGEAYEPVTDNWHIFVCCLFNTINQEKVLAQMLMRDDEERFLAWQMAAMVPYNDAPQQEPSDPGRKPPPPIAAQVAREGIKATNKVCEIIAASVRNQMDIAALVDKLKIQRQRPDRKVYGEDAMARDVLGMAIRRWGSNWRTMVMYSMLVELARDSFTEDQITQKYTKFLQRLEELDLLVAHTFKPLMDGKALAKALNTAPGPWMKDALDVVMAYQLRNPDTSTAADAIAEVQRHLQAEGSTKQNGGELSHSLIHHFLKLTIRPLFLKTKPASVTDTGRKNTTTILPPKSNLDNTDDAVFRPWKGAKEAHSLDLLRWCVAALDSKVVEGVWHLLIPPLLTLVDDWEVRYKTLGVELVQQVLLVTPPSLLAKTGLGEVFDDALMPCLTYIPTLTPESESVQLLDATYPAVLTLSHIRFSPTTPGASLSSSQQAQRTHFLDTILRKGILHTLTLCPLSEYPVLAALLYHHLATLIAELGIESVKHLKFVLPTLTATLTHPLAAPAAPEWREVEKEALGAMKAVVLAGWPRMGVWRGEVLRGLCGGWVGVVDAQAKGEGEGDKEMEEGLEALKRLMREVVAVLKCAVVGSEVDGETVDWEGECGRLVEVEPKLQGLFDGAELGAQEADQVSRVERALQARR</sequence>